<dbReference type="AlphaFoldDB" id="A0AA90T9Q5"/>
<keyword evidence="1" id="KW-0175">Coiled coil</keyword>
<feature type="coiled-coil region" evidence="1">
    <location>
        <begin position="46"/>
        <end position="97"/>
    </location>
</feature>
<gene>
    <name evidence="2" type="ORF">Q5I04_03190</name>
    <name evidence="3" type="ORF">Q5I06_04810</name>
</gene>
<evidence type="ECO:0000313" key="2">
    <source>
        <dbReference type="EMBL" id="MDO7252918.1"/>
    </source>
</evidence>
<evidence type="ECO:0008006" key="6">
    <source>
        <dbReference type="Google" id="ProtNLM"/>
    </source>
</evidence>
<dbReference type="EMBL" id="JAUPEV010000004">
    <property type="protein sequence ID" value="MDO7252918.1"/>
    <property type="molecule type" value="Genomic_DNA"/>
</dbReference>
<proteinExistence type="predicted"/>
<evidence type="ECO:0000313" key="3">
    <source>
        <dbReference type="EMBL" id="MDP2539092.1"/>
    </source>
</evidence>
<accession>A0AA90T9Q5</accession>
<dbReference type="RefSeq" id="WP_305516765.1">
    <property type="nucleotide sequence ID" value="NZ_JAUPEV010000004.1"/>
</dbReference>
<name>A0AA90T9Q5_9HELI</name>
<evidence type="ECO:0000313" key="5">
    <source>
        <dbReference type="Proteomes" id="UP001240777"/>
    </source>
</evidence>
<reference evidence="2" key="2">
    <citation type="submission" date="2023-07" db="EMBL/GenBank/DDBJ databases">
        <authorList>
            <person name="Aydin F."/>
            <person name="Tarhane S."/>
            <person name="Saticioglu I.B."/>
            <person name="Karakaya E."/>
            <person name="Abay S."/>
            <person name="Guran O."/>
            <person name="Bozkurt E."/>
            <person name="Uzum N."/>
            <person name="Olgun K."/>
            <person name="Jablonski D."/>
        </authorList>
    </citation>
    <scope>NUCLEOTIDE SEQUENCE</scope>
    <source>
        <strain evidence="2">Faydin-H75</strain>
    </source>
</reference>
<dbReference type="Proteomes" id="UP001240777">
    <property type="component" value="Unassembled WGS sequence"/>
</dbReference>
<dbReference type="Proteomes" id="UP001177258">
    <property type="component" value="Unassembled WGS sequence"/>
</dbReference>
<sequence length="142" mass="16206">MLHNYLRGAVSDLQSLIELTSLDIEDIAIASHESIFSRNGKKQELIKTFEAKKNLIDQEMLNLKKQFPDKELSELIDDEASDLLGEMKKNLQELKNLNTSYARIVFAVSEFYTSLIQKIIPHEISDYKGSKTPQSSFLKVQA</sequence>
<organism evidence="3 4">
    <name type="scientific">Helicobacter cappadocius</name>
    <dbReference type="NCBI Taxonomy" id="3063998"/>
    <lineage>
        <taxon>Bacteria</taxon>
        <taxon>Pseudomonadati</taxon>
        <taxon>Campylobacterota</taxon>
        <taxon>Epsilonproteobacteria</taxon>
        <taxon>Campylobacterales</taxon>
        <taxon>Helicobacteraceae</taxon>
        <taxon>Helicobacter</taxon>
    </lineage>
</organism>
<evidence type="ECO:0000313" key="4">
    <source>
        <dbReference type="Proteomes" id="UP001177258"/>
    </source>
</evidence>
<reference evidence="3 5" key="1">
    <citation type="submission" date="2023-07" db="EMBL/GenBank/DDBJ databases">
        <title>Unpublished Manusciprt.</title>
        <authorList>
            <person name="Aydin F."/>
            <person name="Tarhane S."/>
            <person name="Saticioglu I.B."/>
            <person name="Karakaya E."/>
            <person name="Abay S."/>
            <person name="Guran O."/>
            <person name="Bozkurt E."/>
            <person name="Uzum N."/>
            <person name="Olgun K."/>
            <person name="Jablonski D."/>
        </authorList>
    </citation>
    <scope>NUCLEOTIDE SEQUENCE</scope>
    <source>
        <strain evidence="5">faydin-H75</strain>
        <strain evidence="3">Faydin-H76</strain>
    </source>
</reference>
<reference evidence="2 4" key="3">
    <citation type="journal article" date="2024" name="Syst. Appl. Microbiol.">
        <title>Helicobacter cappadocius sp. nov., from lizards: The first psychrotrophic Helicobacter species.</title>
        <authorList>
            <person name="Aydin F."/>
            <person name="Tarhane S."/>
            <person name="Karakaya E."/>
            <person name="Abay S."/>
            <person name="Kayman T."/>
            <person name="Guran O."/>
            <person name="Bozkurt E."/>
            <person name="Uzum N."/>
            <person name="Avci A."/>
            <person name="Olgun K."/>
            <person name="Jablonski D."/>
            <person name="Guran C."/>
            <person name="Burcin Saticioglu I."/>
        </authorList>
    </citation>
    <scope>NUCLEOTIDE SEQUENCE [LARGE SCALE GENOMIC DNA]</scope>
    <source>
        <strain evidence="2">Faydin-H75</strain>
        <strain evidence="4">faydin-H76</strain>
    </source>
</reference>
<comment type="caution">
    <text evidence="3">The sequence shown here is derived from an EMBL/GenBank/DDBJ whole genome shotgun (WGS) entry which is preliminary data.</text>
</comment>
<evidence type="ECO:0000256" key="1">
    <source>
        <dbReference type="SAM" id="Coils"/>
    </source>
</evidence>
<protein>
    <recommendedName>
        <fullName evidence="6">Flagellar protein FlgN</fullName>
    </recommendedName>
</protein>
<dbReference type="EMBL" id="JAUYZK010000005">
    <property type="protein sequence ID" value="MDP2539092.1"/>
    <property type="molecule type" value="Genomic_DNA"/>
</dbReference>
<keyword evidence="5" id="KW-1185">Reference proteome</keyword>